<proteinExistence type="predicted"/>
<feature type="domain" description="JmjC" evidence="1">
    <location>
        <begin position="159"/>
        <end position="329"/>
    </location>
</feature>
<dbReference type="EMBL" id="JBFXLS010000004">
    <property type="protein sequence ID" value="KAL2833257.1"/>
    <property type="molecule type" value="Genomic_DNA"/>
</dbReference>
<protein>
    <recommendedName>
        <fullName evidence="1">JmjC domain-containing protein</fullName>
    </recommendedName>
</protein>
<dbReference type="SMART" id="SM00558">
    <property type="entry name" value="JmjC"/>
    <property type="match status" value="1"/>
</dbReference>
<dbReference type="PANTHER" id="PTHR12461:SF105">
    <property type="entry name" value="HYPOXIA-INDUCIBLE FACTOR 1-ALPHA INHIBITOR"/>
    <property type="match status" value="1"/>
</dbReference>
<keyword evidence="3" id="KW-1185">Reference proteome</keyword>
<reference evidence="2 3" key="1">
    <citation type="submission" date="2024-07" db="EMBL/GenBank/DDBJ databases">
        <title>Section-level genome sequencing and comparative genomics of Aspergillus sections Usti and Cavernicolus.</title>
        <authorList>
            <consortium name="Lawrence Berkeley National Laboratory"/>
            <person name="Nybo J.L."/>
            <person name="Vesth T.C."/>
            <person name="Theobald S."/>
            <person name="Frisvad J.C."/>
            <person name="Larsen T.O."/>
            <person name="Kjaerboelling I."/>
            <person name="Rothschild-Mancinelli K."/>
            <person name="Lyhne E.K."/>
            <person name="Kogle M.E."/>
            <person name="Barry K."/>
            <person name="Clum A."/>
            <person name="Na H."/>
            <person name="Ledsgaard L."/>
            <person name="Lin J."/>
            <person name="Lipzen A."/>
            <person name="Kuo A."/>
            <person name="Riley R."/>
            <person name="Mondo S."/>
            <person name="LaButti K."/>
            <person name="Haridas S."/>
            <person name="Pangalinan J."/>
            <person name="Salamov A.A."/>
            <person name="Simmons B.A."/>
            <person name="Magnuson J.K."/>
            <person name="Chen J."/>
            <person name="Drula E."/>
            <person name="Henrissat B."/>
            <person name="Wiebenga A."/>
            <person name="Lubbers R.J."/>
            <person name="Gomes A.C."/>
            <person name="Makela M.R."/>
            <person name="Stajich J."/>
            <person name="Grigoriev I.V."/>
            <person name="Mortensen U.H."/>
            <person name="De vries R.P."/>
            <person name="Baker S.E."/>
            <person name="Andersen M.R."/>
        </authorList>
    </citation>
    <scope>NUCLEOTIDE SEQUENCE [LARGE SCALE GENOMIC DNA]</scope>
    <source>
        <strain evidence="2 3">CBS 600.67</strain>
    </source>
</reference>
<dbReference type="InterPro" id="IPR003347">
    <property type="entry name" value="JmjC_dom"/>
</dbReference>
<dbReference type="Gene3D" id="2.60.120.650">
    <property type="entry name" value="Cupin"/>
    <property type="match status" value="1"/>
</dbReference>
<evidence type="ECO:0000259" key="1">
    <source>
        <dbReference type="PROSITE" id="PS51184"/>
    </source>
</evidence>
<gene>
    <name evidence="2" type="ORF">BDW59DRAFT_156761</name>
</gene>
<dbReference type="Proteomes" id="UP001610335">
    <property type="component" value="Unassembled WGS sequence"/>
</dbReference>
<accession>A0ABR4IZP2</accession>
<dbReference type="Pfam" id="PF13621">
    <property type="entry name" value="Cupin_8"/>
    <property type="match status" value="1"/>
</dbReference>
<dbReference type="InterPro" id="IPR041667">
    <property type="entry name" value="Cupin_8"/>
</dbReference>
<dbReference type="SUPFAM" id="SSF51197">
    <property type="entry name" value="Clavaminate synthase-like"/>
    <property type="match status" value="1"/>
</dbReference>
<dbReference type="PANTHER" id="PTHR12461">
    <property type="entry name" value="HYPOXIA-INDUCIBLE FACTOR 1 ALPHA INHIBITOR-RELATED"/>
    <property type="match status" value="1"/>
</dbReference>
<comment type="caution">
    <text evidence="2">The sequence shown here is derived from an EMBL/GenBank/DDBJ whole genome shotgun (WGS) entry which is preliminary data.</text>
</comment>
<evidence type="ECO:0000313" key="3">
    <source>
        <dbReference type="Proteomes" id="UP001610335"/>
    </source>
</evidence>
<dbReference type="PROSITE" id="PS51184">
    <property type="entry name" value="JMJC"/>
    <property type="match status" value="1"/>
</dbReference>
<evidence type="ECO:0000313" key="2">
    <source>
        <dbReference type="EMBL" id="KAL2833257.1"/>
    </source>
</evidence>
<name>A0ABR4IZP2_9EURO</name>
<organism evidence="2 3">
    <name type="scientific">Aspergillus cavernicola</name>
    <dbReference type="NCBI Taxonomy" id="176166"/>
    <lineage>
        <taxon>Eukaryota</taxon>
        <taxon>Fungi</taxon>
        <taxon>Dikarya</taxon>
        <taxon>Ascomycota</taxon>
        <taxon>Pezizomycotina</taxon>
        <taxon>Eurotiomycetes</taxon>
        <taxon>Eurotiomycetidae</taxon>
        <taxon>Eurotiales</taxon>
        <taxon>Aspergillaceae</taxon>
        <taxon>Aspergillus</taxon>
        <taxon>Aspergillus subgen. Nidulantes</taxon>
    </lineage>
</organism>
<sequence length="329" mass="37711">MKFQKCFLHTNPSVRSQWRSTVFSRYTHPRRYNSASTLQYKPLEILEDVNIDAFRERCFTRERPILLPRRYLRDLPAYDHWFHHSSTEPNVSWLNTEYLAQHGADALVPLELTQLQSQPKTQTHGPNESGDGSQLGFRKFHAPLSLFLQWIRVAESQTQSTRLYLAQCQLLDLPQTLRDDFPTPKIVAEVGKGDVYDTNVWIGYPPTYTPLHRDPNPNLFVQLAGRKVVRLLAPHDGQGVFSLVRGQLGRSGSREAAAFRGEEMMQGRERALLEQAVWGDTETAEYRSVGEGFEAEVEAGDGLFIPKGWWHSIKGRGEGVTASVNWWFR</sequence>